<dbReference type="Pfam" id="PF07593">
    <property type="entry name" value="UnbV_ASPIC"/>
    <property type="match status" value="1"/>
</dbReference>
<comment type="caution">
    <text evidence="3">The sequence shown here is derived from an EMBL/GenBank/DDBJ whole genome shotgun (WGS) entry which is preliminary data.</text>
</comment>
<dbReference type="InterPro" id="IPR011519">
    <property type="entry name" value="UnbV_ASPIC"/>
</dbReference>
<protein>
    <submittedName>
        <fullName evidence="3">CRTAC1 family protein</fullName>
    </submittedName>
</protein>
<proteinExistence type="predicted"/>
<name>A0A9X1FQM6_9FLAO</name>
<gene>
    <name evidence="3" type="ORF">KXJ69_12445</name>
</gene>
<reference evidence="3" key="1">
    <citation type="submission" date="2021-07" db="EMBL/GenBank/DDBJ databases">
        <title>Aureisphaera sp. CAU 1614 isolated from sea sediment.</title>
        <authorList>
            <person name="Kim W."/>
        </authorList>
    </citation>
    <scope>NUCLEOTIDE SEQUENCE</scope>
    <source>
        <strain evidence="3">CAU 1614</strain>
    </source>
</reference>
<feature type="repeat" description="TPR" evidence="1">
    <location>
        <begin position="85"/>
        <end position="118"/>
    </location>
</feature>
<dbReference type="InterPro" id="IPR027039">
    <property type="entry name" value="Crtac1"/>
</dbReference>
<evidence type="ECO:0000313" key="4">
    <source>
        <dbReference type="Proteomes" id="UP001138686"/>
    </source>
</evidence>
<dbReference type="Pfam" id="PF13517">
    <property type="entry name" value="FG-GAP_3"/>
    <property type="match status" value="2"/>
</dbReference>
<dbReference type="Proteomes" id="UP001138686">
    <property type="component" value="Unassembled WGS sequence"/>
</dbReference>
<dbReference type="AlphaFoldDB" id="A0A9X1FQM6"/>
<dbReference type="EMBL" id="JAHWDP010000006">
    <property type="protein sequence ID" value="MBW2938919.1"/>
    <property type="molecule type" value="Genomic_DNA"/>
</dbReference>
<accession>A0A9X1FQM6</accession>
<organism evidence="3 4">
    <name type="scientific">Halomarinibacterium sedimenti</name>
    <dbReference type="NCBI Taxonomy" id="2857106"/>
    <lineage>
        <taxon>Bacteria</taxon>
        <taxon>Pseudomonadati</taxon>
        <taxon>Bacteroidota</taxon>
        <taxon>Flavobacteriia</taxon>
        <taxon>Flavobacteriales</taxon>
        <taxon>Flavobacteriaceae</taxon>
        <taxon>Halomarinibacterium</taxon>
    </lineage>
</organism>
<evidence type="ECO:0000259" key="2">
    <source>
        <dbReference type="Pfam" id="PF07593"/>
    </source>
</evidence>
<keyword evidence="4" id="KW-1185">Reference proteome</keyword>
<dbReference type="RefSeq" id="WP_219053447.1">
    <property type="nucleotide sequence ID" value="NZ_JAHWDP010000006.1"/>
</dbReference>
<dbReference type="PANTHER" id="PTHR16026">
    <property type="entry name" value="CARTILAGE ACIDIC PROTEIN 1"/>
    <property type="match status" value="1"/>
</dbReference>
<keyword evidence="1" id="KW-0802">TPR repeat</keyword>
<evidence type="ECO:0000313" key="3">
    <source>
        <dbReference type="EMBL" id="MBW2938919.1"/>
    </source>
</evidence>
<evidence type="ECO:0000256" key="1">
    <source>
        <dbReference type="PROSITE-ProRule" id="PRU00339"/>
    </source>
</evidence>
<dbReference type="InterPro" id="IPR019734">
    <property type="entry name" value="TPR_rpt"/>
</dbReference>
<dbReference type="InterPro" id="IPR013517">
    <property type="entry name" value="FG-GAP"/>
</dbReference>
<sequence>MQSKYLFLLLFIVIWSCKEESKEIKTAEENPKNSDYRISTIQMIDSIQSIKSNVNYRQHIYESSEKLKLVEQELNAAKAKNQLPINLYVEYGKTLLDAGRSQDAVNVFEDLLNRMPENKVINATTKGLHEALAISYMRIGEQINCRDNHTTESCLFPIKGGGIHKNKTGSQKAIEIYKEILKVFPDDLQSKWLLNVAYMTLGEYPTAVPTHLLIPPNIFKPEYNLPVFENISMNVGLDVNELAGGVIVDDFNNDGFIDVLVSSWGLFGQLHYFESDGNGSYVEKTEASGLNGLTGGLNMVQADYNNDGHLDFYIIRSAWSGYKWMGQLPNSLVKNNGDGTFSDVTLASGMYAPHPTQSAVWFDFNADGWLDLYVGNETHTNAELNPAQFFVNQKDGTFKDIAPQLNLNITNYIKGVTAADANNDGWEDLYISILDGPNKLFMNRGGSSIENWKFEEISVKANVSDPQESFPTWFFDYNNDGWEDIFVSCYDRYLLKQCSMEVTADYLGLKSNSDFPRLYENNRNETFSNNTKKTNLDRILPTMGCNYGDVDNDGFLDFYLSTGAPDYRSITPNRMFRNNEGKTFQDATYSGNLGHIQKGHGIGFADLDNDGDQDIYAVMGGSVSGDIFQNALFENPGNNNQWITLRLKGTTSNRSAIGARIKITVEEKDGTTRDIYNTVSSGGSFGANSLQAEIGLGDCKAIKNIAVNWPNGQYSYLDYGSVDSNGVYFIEEGKNAIQSIESKKNPFIKGHHSMSH</sequence>
<dbReference type="PANTHER" id="PTHR16026:SF0">
    <property type="entry name" value="CARTILAGE ACIDIC PROTEIN 1"/>
    <property type="match status" value="1"/>
</dbReference>
<feature type="domain" description="ASPIC/UnbV" evidence="2">
    <location>
        <begin position="656"/>
        <end position="717"/>
    </location>
</feature>
<dbReference type="PROSITE" id="PS50005">
    <property type="entry name" value="TPR"/>
    <property type="match status" value="1"/>
</dbReference>